<dbReference type="Proteomes" id="UP000182121">
    <property type="component" value="Unassembled WGS sequence"/>
</dbReference>
<reference evidence="1 2" key="1">
    <citation type="submission" date="2016-10" db="EMBL/GenBank/DDBJ databases">
        <authorList>
            <person name="Varghese N."/>
            <person name="Submissions S."/>
        </authorList>
    </citation>
    <scope>NUCLEOTIDE SEQUENCE [LARGE SCALE GENOMIC DNA]</scope>
    <source>
        <strain evidence="1 2">NLAE-zl-C196</strain>
    </source>
</reference>
<proteinExistence type="predicted"/>
<comment type="caution">
    <text evidence="1">The sequence shown here is derived from an EMBL/GenBank/DDBJ whole genome shotgun (WGS) entry which is preliminary data.</text>
</comment>
<gene>
    <name evidence="1" type="ORF">SAMN05216521_104530</name>
</gene>
<organism evidence="1 2">
    <name type="scientific">Enterocloster clostridioformis</name>
    <dbReference type="NCBI Taxonomy" id="1531"/>
    <lineage>
        <taxon>Bacteria</taxon>
        <taxon>Bacillati</taxon>
        <taxon>Bacillota</taxon>
        <taxon>Clostridia</taxon>
        <taxon>Lachnospirales</taxon>
        <taxon>Lachnospiraceae</taxon>
        <taxon>Enterocloster</taxon>
    </lineage>
</organism>
<accession>A0A1I0IUR4</accession>
<dbReference type="AlphaFoldDB" id="A0A1I0IUR4"/>
<protein>
    <submittedName>
        <fullName evidence="1">PD-(D/E)XK family member</fullName>
    </submittedName>
</protein>
<dbReference type="RefSeq" id="WP_074663563.1">
    <property type="nucleotide sequence ID" value="NZ_FOIO01000045.1"/>
</dbReference>
<dbReference type="InterPro" id="IPR025534">
    <property type="entry name" value="DUF4420"/>
</dbReference>
<evidence type="ECO:0000313" key="2">
    <source>
        <dbReference type="Proteomes" id="UP000182121"/>
    </source>
</evidence>
<name>A0A1I0IUR4_9FIRM</name>
<dbReference type="EMBL" id="FOIO01000045">
    <property type="protein sequence ID" value="SEU01110.1"/>
    <property type="molecule type" value="Genomic_DNA"/>
</dbReference>
<dbReference type="Pfam" id="PF14390">
    <property type="entry name" value="DUF4420"/>
    <property type="match status" value="1"/>
</dbReference>
<evidence type="ECO:0000313" key="1">
    <source>
        <dbReference type="EMBL" id="SEU01110.1"/>
    </source>
</evidence>
<sequence length="308" mass="34984">MKGDSKNAIISIAGIDSFRRVSNLHPLDLYIGKDVSARPTLLLLSDIEPSHIFSSKLIGIHIGKRADDRWALSFSLNDSKFEDIFYHFCDDIVEASADLSDQDKGTLFICERYVKWQELLKKNSSGLLGFSEIKGLLGELTFLKNVLFKKYTPKEALLSWIGPSRADQDFVCPECWYEVKAAVSGAESVHISSVEQLDTEMPGELVVVYLDKTSRSDPNKITLNTLIDEITEKLPSAEERRILRDILIDQGYIRKDEYDEYVVKYNGYTRYTVTDKFPALRRKDLPKAVTSAKYIISLASISDYIKED</sequence>